<feature type="domain" description="FAD-dependent oxidoreductase 2 FAD-binding" evidence="5">
    <location>
        <begin position="1"/>
        <end position="529"/>
    </location>
</feature>
<dbReference type="SUPFAM" id="SSF56425">
    <property type="entry name" value="Succinate dehydrogenase/fumarate reductase flavoprotein, catalytic domain"/>
    <property type="match status" value="1"/>
</dbReference>
<gene>
    <name evidence="6" type="ordered locus">Meso_2292</name>
</gene>
<accession>Q11FZ5</accession>
<evidence type="ECO:0000256" key="4">
    <source>
        <dbReference type="ARBA" id="ARBA00023002"/>
    </source>
</evidence>
<organism evidence="6">
    <name type="scientific">Chelativorans sp. (strain BNC1)</name>
    <dbReference type="NCBI Taxonomy" id="266779"/>
    <lineage>
        <taxon>Bacteria</taxon>
        <taxon>Pseudomonadati</taxon>
        <taxon>Pseudomonadota</taxon>
        <taxon>Alphaproteobacteria</taxon>
        <taxon>Hyphomicrobiales</taxon>
        <taxon>Phyllobacteriaceae</taxon>
        <taxon>Chelativorans</taxon>
    </lineage>
</organism>
<dbReference type="InterPro" id="IPR003953">
    <property type="entry name" value="FAD-dep_OxRdtase_2_FAD-bd"/>
</dbReference>
<keyword evidence="2" id="KW-0285">Flavoprotein</keyword>
<dbReference type="STRING" id="266779.Meso_2292"/>
<dbReference type="Gene3D" id="3.90.700.10">
    <property type="entry name" value="Succinate dehydrogenase/fumarate reductase flavoprotein, catalytic domain"/>
    <property type="match status" value="1"/>
</dbReference>
<comment type="cofactor">
    <cofactor evidence="1">
        <name>FAD</name>
        <dbReference type="ChEBI" id="CHEBI:57692"/>
    </cofactor>
</comment>
<keyword evidence="4" id="KW-0560">Oxidoreductase</keyword>
<dbReference type="OrthoDB" id="3178130at2"/>
<dbReference type="GO" id="GO:0016491">
    <property type="term" value="F:oxidoreductase activity"/>
    <property type="evidence" value="ECO:0007669"/>
    <property type="project" value="UniProtKB-KW"/>
</dbReference>
<dbReference type="Gene3D" id="3.50.50.60">
    <property type="entry name" value="FAD/NAD(P)-binding domain"/>
    <property type="match status" value="3"/>
</dbReference>
<protein>
    <submittedName>
        <fullName evidence="6">Fumarate reductase/succinate dehydrogenase flavoprotein-like protein</fullName>
    </submittedName>
</protein>
<dbReference type="SUPFAM" id="SSF51905">
    <property type="entry name" value="FAD/NAD(P)-binding domain"/>
    <property type="match status" value="1"/>
</dbReference>
<sequence>MTAALVGAIQGLRVVLLEKSLQLGGTSATSAGTAWIPGTSRAAECGHADSIEAAYTYLQSFTGDNSAQINTLQRTFLETGDEAVRYLASHSEVQLEPAAHHPDYRGDAPGAVESGRALVTPDFDGRKLRSDDFSLVKPPRPEMMILGGMMIAKEDIQPLLDAFRKPSGFIYAAKLLFRYLSDRLFYSRGTRLVLGNAMVARLLFSLRQRGVEIRTGVAVRELLTEGRKVVGVRCITGGNLIDIPAASGVVLATGGFAGSPAWRRRFLEVGAQVRGLVDGGCAGDGIELALAVGGALGESHAGAGFYMPMSTLRTPAGTTKTFPHIYLDRAKPGLLAVNSEAERFVNEADSYHDFVLGMLKANRSVPTIPAYLICDSAFLKDYGLGLVRPRSWSVGYYIRSGYLKCADTIEGLAHQIGVPAEKFSDTVRRYNDFAAIGIDADFGRGRSPLNRHNGDPRNTPNPCLRPICRPPFYAVAVEPAALATSLGLSTDRDARVLDPSGTVVEGLYACGNDMNSIMAGHYPGPGVTLGPAIVFAYRAARHASEVFGCAKLESLHLL</sequence>
<dbReference type="KEGG" id="mes:Meso_2292"/>
<dbReference type="GO" id="GO:0008202">
    <property type="term" value="P:steroid metabolic process"/>
    <property type="evidence" value="ECO:0007669"/>
    <property type="project" value="UniProtKB-ARBA"/>
</dbReference>
<evidence type="ECO:0000256" key="2">
    <source>
        <dbReference type="ARBA" id="ARBA00022630"/>
    </source>
</evidence>
<dbReference type="PANTHER" id="PTHR43400:SF10">
    <property type="entry name" value="3-OXOSTEROID 1-DEHYDROGENASE"/>
    <property type="match status" value="1"/>
</dbReference>
<reference evidence="6" key="1">
    <citation type="submission" date="2006-06" db="EMBL/GenBank/DDBJ databases">
        <title>Complete sequence of chromosome of Chelativorans sp. BNC1.</title>
        <authorList>
            <consortium name="US DOE Joint Genome Institute"/>
            <person name="Copeland A."/>
            <person name="Lucas S."/>
            <person name="Lapidus A."/>
            <person name="Barry K."/>
            <person name="Detter J.C."/>
            <person name="Glavina del Rio T."/>
            <person name="Hammon N."/>
            <person name="Israni S."/>
            <person name="Dalin E."/>
            <person name="Tice H."/>
            <person name="Pitluck S."/>
            <person name="Chertkov O."/>
            <person name="Brettin T."/>
            <person name="Bruce D."/>
            <person name="Han C."/>
            <person name="Tapia R."/>
            <person name="Gilna P."/>
            <person name="Schmutz J."/>
            <person name="Larimer F."/>
            <person name="Land M."/>
            <person name="Hauser L."/>
            <person name="Kyrpides N."/>
            <person name="Mikhailova N."/>
            <person name="Richardson P."/>
        </authorList>
    </citation>
    <scope>NUCLEOTIDE SEQUENCE</scope>
    <source>
        <strain evidence="6">BNC1</strain>
    </source>
</reference>
<dbReference type="InterPro" id="IPR027477">
    <property type="entry name" value="Succ_DH/fumarate_Rdtase_cat_sf"/>
</dbReference>
<dbReference type="PANTHER" id="PTHR43400">
    <property type="entry name" value="FUMARATE REDUCTASE"/>
    <property type="match status" value="1"/>
</dbReference>
<dbReference type="InterPro" id="IPR036188">
    <property type="entry name" value="FAD/NAD-bd_sf"/>
</dbReference>
<dbReference type="EMBL" id="CP000390">
    <property type="protein sequence ID" value="ABG63680.1"/>
    <property type="molecule type" value="Genomic_DNA"/>
</dbReference>
<dbReference type="AlphaFoldDB" id="Q11FZ5"/>
<proteinExistence type="predicted"/>
<evidence type="ECO:0000313" key="6">
    <source>
        <dbReference type="EMBL" id="ABG63680.1"/>
    </source>
</evidence>
<dbReference type="eggNOG" id="COG1233">
    <property type="taxonomic scope" value="Bacteria"/>
</dbReference>
<dbReference type="InterPro" id="IPR050315">
    <property type="entry name" value="FAD-oxidoreductase_2"/>
</dbReference>
<evidence type="ECO:0000256" key="3">
    <source>
        <dbReference type="ARBA" id="ARBA00022827"/>
    </source>
</evidence>
<dbReference type="Pfam" id="PF00890">
    <property type="entry name" value="FAD_binding_2"/>
    <property type="match status" value="1"/>
</dbReference>
<evidence type="ECO:0000259" key="5">
    <source>
        <dbReference type="Pfam" id="PF00890"/>
    </source>
</evidence>
<evidence type="ECO:0000256" key="1">
    <source>
        <dbReference type="ARBA" id="ARBA00001974"/>
    </source>
</evidence>
<dbReference type="eggNOG" id="COG1053">
    <property type="taxonomic scope" value="Bacteria"/>
</dbReference>
<keyword evidence="3" id="KW-0274">FAD</keyword>
<name>Q11FZ5_CHESB</name>
<dbReference type="HOGENOM" id="CLU_011398_4_2_5"/>